<evidence type="ECO:0000256" key="4">
    <source>
        <dbReference type="SAM" id="Phobius"/>
    </source>
</evidence>
<evidence type="ECO:0000256" key="3">
    <source>
        <dbReference type="RuleBase" id="RU361235"/>
    </source>
</evidence>
<dbReference type="InterPro" id="IPR029058">
    <property type="entry name" value="AB_hydrolase_fold"/>
</dbReference>
<protein>
    <recommendedName>
        <fullName evidence="3">Carboxylic ester hydrolase</fullName>
        <ecNumber evidence="3">3.1.1.-</ecNumber>
    </recommendedName>
</protein>
<keyword evidence="4" id="KW-0812">Transmembrane</keyword>
<evidence type="ECO:0000256" key="1">
    <source>
        <dbReference type="ARBA" id="ARBA00005964"/>
    </source>
</evidence>
<keyword evidence="2 3" id="KW-0378">Hydrolase</keyword>
<feature type="domain" description="Carboxylesterase type B" evidence="5">
    <location>
        <begin position="66"/>
        <end position="548"/>
    </location>
</feature>
<dbReference type="GeneID" id="18756374"/>
<proteinExistence type="inferred from homology"/>
<dbReference type="InterPro" id="IPR002018">
    <property type="entry name" value="CarbesteraseB"/>
</dbReference>
<dbReference type="Gene3D" id="3.40.50.1820">
    <property type="entry name" value="alpha/beta hydrolase"/>
    <property type="match status" value="1"/>
</dbReference>
<dbReference type="Proteomes" id="UP000006753">
    <property type="component" value="Unassembled WGS sequence"/>
</dbReference>
<dbReference type="OrthoDB" id="408631at2759"/>
<dbReference type="KEGG" id="mbe:MBM_00439"/>
<reference evidence="6 7" key="1">
    <citation type="journal article" date="2012" name="BMC Genomics">
        <title>Sequencing the genome of Marssonina brunnea reveals fungus-poplar co-evolution.</title>
        <authorList>
            <person name="Zhu S."/>
            <person name="Cao Y.-Z."/>
            <person name="Jiang C."/>
            <person name="Tan B.-Y."/>
            <person name="Wang Z."/>
            <person name="Feng S."/>
            <person name="Zhang L."/>
            <person name="Su X.-H."/>
            <person name="Brejova B."/>
            <person name="Vinar T."/>
            <person name="Xu M."/>
            <person name="Wang M.-X."/>
            <person name="Zhang S.-G."/>
            <person name="Huang M.-R."/>
            <person name="Wu R."/>
            <person name="Zhou Y."/>
        </authorList>
    </citation>
    <scope>NUCLEOTIDE SEQUENCE [LARGE SCALE GENOMIC DNA]</scope>
    <source>
        <strain evidence="6 7">MB_m1</strain>
    </source>
</reference>
<accession>K1X8C9</accession>
<keyword evidence="4" id="KW-0472">Membrane</keyword>
<dbReference type="InterPro" id="IPR050309">
    <property type="entry name" value="Type-B_Carboxylest/Lipase"/>
</dbReference>
<dbReference type="AlphaFoldDB" id="K1X8C9"/>
<feature type="transmembrane region" description="Helical" evidence="4">
    <location>
        <begin position="29"/>
        <end position="47"/>
    </location>
</feature>
<evidence type="ECO:0000313" key="7">
    <source>
        <dbReference type="Proteomes" id="UP000006753"/>
    </source>
</evidence>
<dbReference type="PROSITE" id="PS00122">
    <property type="entry name" value="CARBOXYLESTERASE_B_1"/>
    <property type="match status" value="1"/>
</dbReference>
<dbReference type="InterPro" id="IPR019826">
    <property type="entry name" value="Carboxylesterase_B_AS"/>
</dbReference>
<organism evidence="6 7">
    <name type="scientific">Marssonina brunnea f. sp. multigermtubi (strain MB_m1)</name>
    <name type="common">Marssonina leaf spot fungus</name>
    <dbReference type="NCBI Taxonomy" id="1072389"/>
    <lineage>
        <taxon>Eukaryota</taxon>
        <taxon>Fungi</taxon>
        <taxon>Dikarya</taxon>
        <taxon>Ascomycota</taxon>
        <taxon>Pezizomycotina</taxon>
        <taxon>Leotiomycetes</taxon>
        <taxon>Helotiales</taxon>
        <taxon>Drepanopezizaceae</taxon>
        <taxon>Drepanopeziza</taxon>
    </lineage>
</organism>
<evidence type="ECO:0000256" key="2">
    <source>
        <dbReference type="ARBA" id="ARBA00022801"/>
    </source>
</evidence>
<gene>
    <name evidence="6" type="ORF">MBM_00439</name>
</gene>
<comment type="similarity">
    <text evidence="1 3">Belongs to the type-B carboxylesterase/lipase family.</text>
</comment>
<evidence type="ECO:0000259" key="5">
    <source>
        <dbReference type="Pfam" id="PF00135"/>
    </source>
</evidence>
<dbReference type="RefSeq" id="XP_007288328.1">
    <property type="nucleotide sequence ID" value="XM_007288266.1"/>
</dbReference>
<dbReference type="OMA" id="AVRFMDM"/>
<evidence type="ECO:0000313" key="6">
    <source>
        <dbReference type="EMBL" id="EKD21326.1"/>
    </source>
</evidence>
<dbReference type="SUPFAM" id="SSF53474">
    <property type="entry name" value="alpha/beta-Hydrolases"/>
    <property type="match status" value="1"/>
</dbReference>
<dbReference type="HOGENOM" id="CLU_006586_10_3_1"/>
<keyword evidence="7" id="KW-1185">Reference proteome</keyword>
<dbReference type="EC" id="3.1.1.-" evidence="3"/>
<dbReference type="Pfam" id="PF00135">
    <property type="entry name" value="COesterase"/>
    <property type="match status" value="1"/>
</dbReference>
<dbReference type="GO" id="GO:0016787">
    <property type="term" value="F:hydrolase activity"/>
    <property type="evidence" value="ECO:0007669"/>
    <property type="project" value="UniProtKB-KW"/>
</dbReference>
<dbReference type="EMBL" id="JH921428">
    <property type="protein sequence ID" value="EKD21326.1"/>
    <property type="molecule type" value="Genomic_DNA"/>
</dbReference>
<name>K1X8C9_MARBU</name>
<dbReference type="PANTHER" id="PTHR11559">
    <property type="entry name" value="CARBOXYLESTERASE"/>
    <property type="match status" value="1"/>
</dbReference>
<keyword evidence="4" id="KW-1133">Transmembrane helix</keyword>
<dbReference type="eggNOG" id="KOG4389">
    <property type="taxonomic scope" value="Eukaryota"/>
</dbReference>
<dbReference type="ESTHER" id="marbu-k1x8c9">
    <property type="family name" value="Fungal_carboxylesterase_lipase"/>
</dbReference>
<sequence>MSSHNPLAEADEVPKPIMKTLALSIRRRLYLPVLAFFSITTLFLFIVTSTRLGIWNPEMPKVVNRPKVVLRQGRFVGIELSDGYPQVMDAFLGIPYGMSTEGIMRFKPPVRVGASELEFDAGEHGNRCPSLGDEPNQSEDCLNLDLYRPKARKSGDKLPVLVDFHGGAFNGGIGGTSWLVSHLAALSAEPMIAVSFSYRVGALGFLSSTVMAQEGLLNVGLKDQELLLEWVQENIAAFGGDPENVTLRGSSAGAHSVGHHLLYNTDRSPPFARAIMESGAATARAVYSYSNPIHELQFREFLKILGCPSKPESEIVTTLRGYSTAEIQAASNEIFNKYNPSVRWPFQPVIDGKGGIIVTRPIDAWKAGKWHKVPILTGFNTNEGAIFVPKTVETSEEFSDFFTTLLPGLREKDMSELQDVYPDPTIDPHSPYKETRPDLGAQFRRLEQAYGQFAYIAPVRQTVHYAASGPAPVYLYHFAAESSVNGADHGSHIPFLTHTLDDRGKSKTVTEISGTMQAYWTSFITSGDPNKVLGKYPLRRKWPGYVKSQREGGDRKGGEGMILVFGEGNNEVAGKKDKGEACQLKDDVFAAKESEFWWDRTELFEF</sequence>
<dbReference type="InParanoid" id="K1X8C9"/>